<dbReference type="PROSITE" id="PS51737">
    <property type="entry name" value="RECOMBINASE_DNA_BIND"/>
    <property type="match status" value="1"/>
</dbReference>
<accession>A0A3S2XMT3</accession>
<dbReference type="InterPro" id="IPR025161">
    <property type="entry name" value="IS402-like_dom"/>
</dbReference>
<feature type="domain" description="Recombinase" evidence="4">
    <location>
        <begin position="176"/>
        <end position="307"/>
    </location>
</feature>
<dbReference type="InterPro" id="IPR006119">
    <property type="entry name" value="Resolv_N"/>
</dbReference>
<dbReference type="Pfam" id="PF07508">
    <property type="entry name" value="Recombinase"/>
    <property type="match status" value="1"/>
</dbReference>
<reference evidence="5 6" key="1">
    <citation type="submission" date="2019-01" db="EMBL/GenBank/DDBJ databases">
        <title>Genome sequences of Streptomyces and Rhizobium isolates collected from root and soil.</title>
        <authorList>
            <person name="Chhettri S."/>
            <person name="Sevigny J.L."/>
            <person name="Sen A."/>
            <person name="Ennis N."/>
            <person name="Tisa L."/>
        </authorList>
    </citation>
    <scope>NUCLEOTIDE SEQUENCE [LARGE SCALE GENOMIC DNA]</scope>
    <source>
        <strain evidence="5 6">San01</strain>
    </source>
</reference>
<evidence type="ECO:0000259" key="3">
    <source>
        <dbReference type="PROSITE" id="PS51736"/>
    </source>
</evidence>
<dbReference type="EMBL" id="RZYA01000020">
    <property type="protein sequence ID" value="RVU18597.1"/>
    <property type="molecule type" value="Genomic_DNA"/>
</dbReference>
<comment type="caution">
    <text evidence="5">The sequence shown here is derived from an EMBL/GenBank/DDBJ whole genome shotgun (WGS) entry which is preliminary data.</text>
</comment>
<organism evidence="5 6">
    <name type="scientific">Streptomyces antnestii</name>
    <dbReference type="NCBI Taxonomy" id="2494256"/>
    <lineage>
        <taxon>Bacteria</taxon>
        <taxon>Bacillati</taxon>
        <taxon>Actinomycetota</taxon>
        <taxon>Actinomycetes</taxon>
        <taxon>Kitasatosporales</taxon>
        <taxon>Streptomycetaceae</taxon>
        <taxon>Streptomyces</taxon>
    </lineage>
</organism>
<gene>
    <name evidence="5" type="ORF">EOT10_31755</name>
</gene>
<dbReference type="CDD" id="cd00338">
    <property type="entry name" value="Ser_Recombinase"/>
    <property type="match status" value="1"/>
</dbReference>
<dbReference type="SMART" id="SM00857">
    <property type="entry name" value="Resolvase"/>
    <property type="match status" value="1"/>
</dbReference>
<dbReference type="Pfam" id="PF00239">
    <property type="entry name" value="Resolvase"/>
    <property type="match status" value="1"/>
</dbReference>
<dbReference type="InterPro" id="IPR050639">
    <property type="entry name" value="SSR_resolvase"/>
</dbReference>
<dbReference type="Pfam" id="PF13340">
    <property type="entry name" value="DUF4096"/>
    <property type="match status" value="1"/>
</dbReference>
<dbReference type="PANTHER" id="PTHR30461:SF2">
    <property type="entry name" value="SERINE RECOMBINASE PINE-RELATED"/>
    <property type="match status" value="1"/>
</dbReference>
<evidence type="ECO:0000313" key="5">
    <source>
        <dbReference type="EMBL" id="RVU18597.1"/>
    </source>
</evidence>
<evidence type="ECO:0000256" key="1">
    <source>
        <dbReference type="ARBA" id="ARBA00023125"/>
    </source>
</evidence>
<dbReference type="AlphaFoldDB" id="A0A3S2XMT3"/>
<dbReference type="SUPFAM" id="SSF53041">
    <property type="entry name" value="Resolvase-like"/>
    <property type="match status" value="1"/>
</dbReference>
<proteinExistence type="predicted"/>
<dbReference type="Pfam" id="PF13408">
    <property type="entry name" value="Zn_ribbon_recom"/>
    <property type="match status" value="1"/>
</dbReference>
<dbReference type="GO" id="GO:0000150">
    <property type="term" value="F:DNA strand exchange activity"/>
    <property type="evidence" value="ECO:0007669"/>
    <property type="project" value="InterPro"/>
</dbReference>
<dbReference type="Gene3D" id="3.90.1750.20">
    <property type="entry name" value="Putative Large Serine Recombinase, Chain B, Domain 2"/>
    <property type="match status" value="1"/>
</dbReference>
<dbReference type="Gene3D" id="3.40.50.1390">
    <property type="entry name" value="Resolvase, N-terminal catalytic domain"/>
    <property type="match status" value="1"/>
</dbReference>
<dbReference type="Proteomes" id="UP000283128">
    <property type="component" value="Unassembled WGS sequence"/>
</dbReference>
<keyword evidence="1" id="KW-0238">DNA-binding</keyword>
<dbReference type="OrthoDB" id="4546548at2"/>
<protein>
    <recommendedName>
        <fullName evidence="7">Recombinase family protein</fullName>
    </recommendedName>
</protein>
<evidence type="ECO:0008006" key="7">
    <source>
        <dbReference type="Google" id="ProtNLM"/>
    </source>
</evidence>
<dbReference type="InterPro" id="IPR036162">
    <property type="entry name" value="Resolvase-like_N_sf"/>
</dbReference>
<feature type="domain" description="Resolvase/invertase-type recombinase catalytic" evidence="3">
    <location>
        <begin position="19"/>
        <end position="168"/>
    </location>
</feature>
<dbReference type="PROSITE" id="PS51736">
    <property type="entry name" value="RECOMBINASES_3"/>
    <property type="match status" value="1"/>
</dbReference>
<evidence type="ECO:0000313" key="6">
    <source>
        <dbReference type="Proteomes" id="UP000283128"/>
    </source>
</evidence>
<keyword evidence="6" id="KW-1185">Reference proteome</keyword>
<evidence type="ECO:0000259" key="4">
    <source>
        <dbReference type="PROSITE" id="PS51737"/>
    </source>
</evidence>
<dbReference type="RefSeq" id="WP_127831831.1">
    <property type="nucleotide sequence ID" value="NZ_RZYA01000020.1"/>
</dbReference>
<dbReference type="InterPro" id="IPR038109">
    <property type="entry name" value="DNA_bind_recomb_sf"/>
</dbReference>
<evidence type="ECO:0000256" key="2">
    <source>
        <dbReference type="ARBA" id="ARBA00023172"/>
    </source>
</evidence>
<dbReference type="InterPro" id="IPR025827">
    <property type="entry name" value="Zn_ribbon_recom_dom"/>
</dbReference>
<name>A0A3S2XMT3_9ACTN</name>
<sequence>MPAPMSVPGRRPDSPPPVRAALMLRVSTKEQVKGYGLDVQEEAGRAYVGGRPGWVLPPDLIFKDRGVPGAVVDRPAMRALEQAVRQGRVDVIVVHDFDRVGRTGQAFWTWIWAMEDLGVDFVSVTQDIDTTTPLGRRQLQFHAMRAEAEWNLVRDRTQSGRQRKALTGGWPGGPPPWGYAIEGLGRRRSVLVIDDDEAAVVRKAVSLVVDEGKNISATARELNRLGLLTRSGRPWSAANLYRRLRSPSLLGGEIVFRNPLGSGRNRTKLDEGGLPLHGDSVTIRVPRLISADRARELGDAMAQNGHRVHSAAGVYPLTGRIVGRCGHRYVGAYRNCDDTRYYRCGGGNNGKGRESGCGDPYLTAIDVEASVWREIVTFLAGPECIEGAFTPPVGLSPGDIDKQPERVAAFEADLQGKRDVAARAVVDMARSPGFDESVRDAVMRQLDEDVRSASLLLSRAREVLAGRVRVEAEAGKAVDLVAIARAGTRELTLSEMGEVIALLDVGVRPLGEVRKRSGVKCKVTEWHERTGVPVPEEVTEARWPAVEEVMKSFFRRRQFARGTVDVRTQVNGILHRLRTGCLWDELPDRYGTWALAKDRQNTWFKKGFWPLLVEHLNAAGGGAPVRRERQVPPLDITWRS</sequence>
<keyword evidence="2" id="KW-0233">DNA recombination</keyword>
<dbReference type="InterPro" id="IPR011109">
    <property type="entry name" value="DNA_bind_recombinase_dom"/>
</dbReference>
<dbReference type="GO" id="GO:0003677">
    <property type="term" value="F:DNA binding"/>
    <property type="evidence" value="ECO:0007669"/>
    <property type="project" value="UniProtKB-KW"/>
</dbReference>
<dbReference type="PANTHER" id="PTHR30461">
    <property type="entry name" value="DNA-INVERTASE FROM LAMBDOID PROPHAGE"/>
    <property type="match status" value="1"/>
</dbReference>